<feature type="transmembrane region" description="Helical" evidence="5">
    <location>
        <begin position="127"/>
        <end position="147"/>
    </location>
</feature>
<evidence type="ECO:0000313" key="7">
    <source>
        <dbReference type="Proteomes" id="UP000077407"/>
    </source>
</evidence>
<sequence length="204" mass="21794">MTLILSALLFSLSSNLDNVVVGIAYGIKKIRIGIIPNLAIAVITCTGTFLSMSLGVYISKFLPHFIANALGSIVIAILGVYFITQSIIKLINNKKSNELALKDITDMIEYAEKSDLDNSGDINIKEALLVAFGLTFNNLGTGIAASITGVNIKLTVIFTFMLSILTIIIGEAVGNHVLGKLFGKYAPLISGILLIALGIIEFFN</sequence>
<dbReference type="Pfam" id="PF02659">
    <property type="entry name" value="Mntp"/>
    <property type="match status" value="1"/>
</dbReference>
<feature type="transmembrane region" description="Helical" evidence="5">
    <location>
        <begin position="38"/>
        <end position="58"/>
    </location>
</feature>
<dbReference type="PATRIC" id="fig|1538.10.peg.106"/>
<feature type="transmembrane region" description="Helical" evidence="5">
    <location>
        <begin position="65"/>
        <end position="88"/>
    </location>
</feature>
<dbReference type="Proteomes" id="UP000077407">
    <property type="component" value="Unassembled WGS sequence"/>
</dbReference>
<accession>A0A162L2Q4</accession>
<keyword evidence="3 5" id="KW-1133">Transmembrane helix</keyword>
<reference evidence="6 7" key="1">
    <citation type="journal article" date="2015" name="Biotechnol. Bioeng.">
        <title>Genome sequence and phenotypic characterization of Caulobacter segnis.</title>
        <authorList>
            <person name="Patel S."/>
            <person name="Fletcher B."/>
            <person name="Scott D.C."/>
            <person name="Ely B."/>
        </authorList>
    </citation>
    <scope>NUCLEOTIDE SEQUENCE [LARGE SCALE GENOMIC DNA]</scope>
    <source>
        <strain evidence="6 7">ERI-2</strain>
    </source>
</reference>
<dbReference type="InterPro" id="IPR003810">
    <property type="entry name" value="Mntp/YtaF"/>
</dbReference>
<gene>
    <name evidence="6" type="primary">mntP_1</name>
    <name evidence="6" type="ORF">WY13_01205</name>
</gene>
<feature type="transmembrane region" description="Helical" evidence="5">
    <location>
        <begin position="185"/>
        <end position="203"/>
    </location>
</feature>
<dbReference type="PANTHER" id="PTHR35529">
    <property type="entry name" value="MANGANESE EFFLUX PUMP MNTP-RELATED"/>
    <property type="match status" value="1"/>
</dbReference>
<organism evidence="6 7">
    <name type="scientific">Clostridium ljungdahlii</name>
    <dbReference type="NCBI Taxonomy" id="1538"/>
    <lineage>
        <taxon>Bacteria</taxon>
        <taxon>Bacillati</taxon>
        <taxon>Bacillota</taxon>
        <taxon>Clostridia</taxon>
        <taxon>Eubacteriales</taxon>
        <taxon>Clostridiaceae</taxon>
        <taxon>Clostridium</taxon>
    </lineage>
</organism>
<evidence type="ECO:0000256" key="1">
    <source>
        <dbReference type="ARBA" id="ARBA00022475"/>
    </source>
</evidence>
<dbReference type="OrthoDB" id="1679205at2"/>
<dbReference type="RefSeq" id="WP_063554766.1">
    <property type="nucleotide sequence ID" value="NZ_LITT01000011.1"/>
</dbReference>
<dbReference type="EMBL" id="LITT01000011">
    <property type="protein sequence ID" value="OAA90302.1"/>
    <property type="molecule type" value="Genomic_DNA"/>
</dbReference>
<evidence type="ECO:0000256" key="2">
    <source>
        <dbReference type="ARBA" id="ARBA00022692"/>
    </source>
</evidence>
<comment type="caution">
    <text evidence="6">The sequence shown here is derived from an EMBL/GenBank/DDBJ whole genome shotgun (WGS) entry which is preliminary data.</text>
</comment>
<feature type="transmembrane region" description="Helical" evidence="5">
    <location>
        <begin position="154"/>
        <end position="173"/>
    </location>
</feature>
<keyword evidence="2 5" id="KW-0812">Transmembrane</keyword>
<protein>
    <submittedName>
        <fullName evidence="6">Manganese efflux pump MntP</fullName>
    </submittedName>
</protein>
<evidence type="ECO:0000256" key="5">
    <source>
        <dbReference type="SAM" id="Phobius"/>
    </source>
</evidence>
<proteinExistence type="predicted"/>
<evidence type="ECO:0000256" key="3">
    <source>
        <dbReference type="ARBA" id="ARBA00022989"/>
    </source>
</evidence>
<evidence type="ECO:0000313" key="6">
    <source>
        <dbReference type="EMBL" id="OAA90302.1"/>
    </source>
</evidence>
<keyword evidence="1" id="KW-1003">Cell membrane</keyword>
<dbReference type="AlphaFoldDB" id="A0A162L2Q4"/>
<dbReference type="PANTHER" id="PTHR35529:SF2">
    <property type="entry name" value="SPORULATION PROTEIN YTAF-RELATED"/>
    <property type="match status" value="1"/>
</dbReference>
<keyword evidence="4 5" id="KW-0472">Membrane</keyword>
<evidence type="ECO:0000256" key="4">
    <source>
        <dbReference type="ARBA" id="ARBA00023136"/>
    </source>
</evidence>
<name>A0A162L2Q4_9CLOT</name>